<dbReference type="AlphaFoldDB" id="A0A4Y2G1Q4"/>
<reference evidence="1 2" key="1">
    <citation type="journal article" date="2019" name="Sci. Rep.">
        <title>Orb-weaving spider Araneus ventricosus genome elucidates the spidroin gene catalogue.</title>
        <authorList>
            <person name="Kono N."/>
            <person name="Nakamura H."/>
            <person name="Ohtoshi R."/>
            <person name="Moran D.A.P."/>
            <person name="Shinohara A."/>
            <person name="Yoshida Y."/>
            <person name="Fujiwara M."/>
            <person name="Mori M."/>
            <person name="Tomita M."/>
            <person name="Arakawa K."/>
        </authorList>
    </citation>
    <scope>NUCLEOTIDE SEQUENCE [LARGE SCALE GENOMIC DNA]</scope>
</reference>
<sequence length="115" mass="13251">MNYSCENHRSRGIQSIHGMKVNLAEEQKDHCNPEIASRKLNLYRMPKGWVRTPIELRCDSRRKIELTPVTSARARLFLIHFLCVPVHQDAETCQKLRDNILGKLLVTSSSYAFGL</sequence>
<dbReference type="EMBL" id="BGPR01001113">
    <property type="protein sequence ID" value="GBM45804.1"/>
    <property type="molecule type" value="Genomic_DNA"/>
</dbReference>
<organism evidence="1 2">
    <name type="scientific">Araneus ventricosus</name>
    <name type="common">Orbweaver spider</name>
    <name type="synonym">Epeira ventricosa</name>
    <dbReference type="NCBI Taxonomy" id="182803"/>
    <lineage>
        <taxon>Eukaryota</taxon>
        <taxon>Metazoa</taxon>
        <taxon>Ecdysozoa</taxon>
        <taxon>Arthropoda</taxon>
        <taxon>Chelicerata</taxon>
        <taxon>Arachnida</taxon>
        <taxon>Araneae</taxon>
        <taxon>Araneomorphae</taxon>
        <taxon>Entelegynae</taxon>
        <taxon>Araneoidea</taxon>
        <taxon>Araneidae</taxon>
        <taxon>Araneus</taxon>
    </lineage>
</organism>
<evidence type="ECO:0000313" key="1">
    <source>
        <dbReference type="EMBL" id="GBM45804.1"/>
    </source>
</evidence>
<keyword evidence="2" id="KW-1185">Reference proteome</keyword>
<accession>A0A4Y2G1Q4</accession>
<proteinExistence type="predicted"/>
<comment type="caution">
    <text evidence="1">The sequence shown here is derived from an EMBL/GenBank/DDBJ whole genome shotgun (WGS) entry which is preliminary data.</text>
</comment>
<evidence type="ECO:0000313" key="2">
    <source>
        <dbReference type="Proteomes" id="UP000499080"/>
    </source>
</evidence>
<dbReference type="Proteomes" id="UP000499080">
    <property type="component" value="Unassembled WGS sequence"/>
</dbReference>
<gene>
    <name evidence="1" type="ORF">AVEN_55562_1</name>
</gene>
<name>A0A4Y2G1Q4_ARAVE</name>
<protein>
    <submittedName>
        <fullName evidence="1">Uncharacterized protein</fullName>
    </submittedName>
</protein>